<organism evidence="2 3">
    <name type="scientific">Astrephomene gubernaculifera</name>
    <dbReference type="NCBI Taxonomy" id="47775"/>
    <lineage>
        <taxon>Eukaryota</taxon>
        <taxon>Viridiplantae</taxon>
        <taxon>Chlorophyta</taxon>
        <taxon>core chlorophytes</taxon>
        <taxon>Chlorophyceae</taxon>
        <taxon>CS clade</taxon>
        <taxon>Chlamydomonadales</taxon>
        <taxon>Astrephomenaceae</taxon>
        <taxon>Astrephomene</taxon>
    </lineage>
</organism>
<keyword evidence="3" id="KW-1185">Reference proteome</keyword>
<comment type="caution">
    <text evidence="2">The sequence shown here is derived from an EMBL/GenBank/DDBJ whole genome shotgun (WGS) entry which is preliminary data.</text>
</comment>
<proteinExistence type="predicted"/>
<accession>A0AAD3DPY6</accession>
<feature type="region of interest" description="Disordered" evidence="1">
    <location>
        <begin position="173"/>
        <end position="198"/>
    </location>
</feature>
<evidence type="ECO:0000256" key="1">
    <source>
        <dbReference type="SAM" id="MobiDB-lite"/>
    </source>
</evidence>
<dbReference type="Proteomes" id="UP001054857">
    <property type="component" value="Unassembled WGS sequence"/>
</dbReference>
<dbReference type="AlphaFoldDB" id="A0AAD3DPY6"/>
<reference evidence="2 3" key="1">
    <citation type="journal article" date="2021" name="Sci. Rep.">
        <title>Genome sequencing of the multicellular alga Astrephomene provides insights into convergent evolution of germ-soma differentiation.</title>
        <authorList>
            <person name="Yamashita S."/>
            <person name="Yamamoto K."/>
            <person name="Matsuzaki R."/>
            <person name="Suzuki S."/>
            <person name="Yamaguchi H."/>
            <person name="Hirooka S."/>
            <person name="Minakuchi Y."/>
            <person name="Miyagishima S."/>
            <person name="Kawachi M."/>
            <person name="Toyoda A."/>
            <person name="Nozaki H."/>
        </authorList>
    </citation>
    <scope>NUCLEOTIDE SEQUENCE [LARGE SCALE GENOMIC DNA]</scope>
    <source>
        <strain evidence="2 3">NIES-4017</strain>
    </source>
</reference>
<evidence type="ECO:0000313" key="2">
    <source>
        <dbReference type="EMBL" id="GFR44573.1"/>
    </source>
</evidence>
<sequence length="292" mass="30537">MVRFHWHVEDGLGASVGPGQLVYLRDYGVLQAMVEIEMPGGGTLEACMTIPQNYNTDSGVKELGVVLAAPGCEAGDWRGRLLSEVAVGLARSGFLVVRAIFPPAARSDPARAALLDRVCDAAATSPYARGVTRWLLAGLGGGARVAALAGPRLRSGVAGYALLSYPLMEPMQLEDPQQQQQPGSPTSTPPAAAAAPDSSGPLLGLTAPLLFVTAATDPWVSEAALVELGPRLASPDVRSVVVPDVDSHFRTPTGKGPLAPTVRAVLAALLELLHPAAAYRMDVCKLPRIWRA</sequence>
<dbReference type="EMBL" id="BMAR01000008">
    <property type="protein sequence ID" value="GFR44573.1"/>
    <property type="molecule type" value="Genomic_DNA"/>
</dbReference>
<dbReference type="Gene3D" id="3.40.50.1820">
    <property type="entry name" value="alpha/beta hydrolase"/>
    <property type="match status" value="1"/>
</dbReference>
<evidence type="ECO:0000313" key="3">
    <source>
        <dbReference type="Proteomes" id="UP001054857"/>
    </source>
</evidence>
<gene>
    <name evidence="2" type="ORF">Agub_g5848</name>
</gene>
<protein>
    <submittedName>
        <fullName evidence="2">Uncharacterized protein</fullName>
    </submittedName>
</protein>
<feature type="compositionally biased region" description="Low complexity" evidence="1">
    <location>
        <begin position="175"/>
        <end position="198"/>
    </location>
</feature>
<dbReference type="InterPro" id="IPR029058">
    <property type="entry name" value="AB_hydrolase_fold"/>
</dbReference>
<feature type="non-terminal residue" evidence="2">
    <location>
        <position position="292"/>
    </location>
</feature>
<name>A0AAD3DPY6_9CHLO</name>
<dbReference type="SUPFAM" id="SSF53474">
    <property type="entry name" value="alpha/beta-Hydrolases"/>
    <property type="match status" value="1"/>
</dbReference>